<organism evidence="15 16">
    <name type="scientific">Cinnamomum micranthum f. kanehirae</name>
    <dbReference type="NCBI Taxonomy" id="337451"/>
    <lineage>
        <taxon>Eukaryota</taxon>
        <taxon>Viridiplantae</taxon>
        <taxon>Streptophyta</taxon>
        <taxon>Embryophyta</taxon>
        <taxon>Tracheophyta</taxon>
        <taxon>Spermatophyta</taxon>
        <taxon>Magnoliopsida</taxon>
        <taxon>Magnoliidae</taxon>
        <taxon>Laurales</taxon>
        <taxon>Lauraceae</taxon>
        <taxon>Cinnamomum</taxon>
    </lineage>
</organism>
<dbReference type="Pfam" id="PF08263">
    <property type="entry name" value="LRRNT_2"/>
    <property type="match status" value="3"/>
</dbReference>
<evidence type="ECO:0000256" key="5">
    <source>
        <dbReference type="ARBA" id="ARBA00022692"/>
    </source>
</evidence>
<dbReference type="GO" id="GO:0005886">
    <property type="term" value="C:plasma membrane"/>
    <property type="evidence" value="ECO:0007669"/>
    <property type="project" value="UniProtKB-SubCell"/>
</dbReference>
<evidence type="ECO:0000256" key="10">
    <source>
        <dbReference type="ARBA" id="ARBA00023180"/>
    </source>
</evidence>
<keyword evidence="16" id="KW-1185">Reference proteome</keyword>
<evidence type="ECO:0000256" key="11">
    <source>
        <dbReference type="SAM" id="Phobius"/>
    </source>
</evidence>
<dbReference type="STRING" id="337451.A0A443P0X7"/>
<dbReference type="Pfam" id="PF00560">
    <property type="entry name" value="LRR_1"/>
    <property type="match status" value="14"/>
</dbReference>
<evidence type="ECO:0000256" key="6">
    <source>
        <dbReference type="ARBA" id="ARBA00022729"/>
    </source>
</evidence>
<comment type="similarity">
    <text evidence="2">Belongs to the RLP family.</text>
</comment>
<feature type="transmembrane region" description="Helical" evidence="11">
    <location>
        <begin position="2902"/>
        <end position="2923"/>
    </location>
</feature>
<accession>A0A443P0X7</accession>
<keyword evidence="6 12" id="KW-0732">Signal</keyword>
<dbReference type="InterPro" id="IPR032675">
    <property type="entry name" value="LRR_dom_sf"/>
</dbReference>
<dbReference type="Proteomes" id="UP000283530">
    <property type="component" value="Unassembled WGS sequence"/>
</dbReference>
<dbReference type="SUPFAM" id="SSF52047">
    <property type="entry name" value="RNI-like"/>
    <property type="match status" value="2"/>
</dbReference>
<feature type="domain" description="Disease resistance R13L4/SHOC-2-like LRR" evidence="14">
    <location>
        <begin position="108"/>
        <end position="307"/>
    </location>
</feature>
<dbReference type="EMBL" id="QPKB01000005">
    <property type="protein sequence ID" value="RWR84433.1"/>
    <property type="molecule type" value="Genomic_DNA"/>
</dbReference>
<evidence type="ECO:0000259" key="14">
    <source>
        <dbReference type="Pfam" id="PF23598"/>
    </source>
</evidence>
<keyword evidence="7" id="KW-0677">Repeat</keyword>
<evidence type="ECO:0000313" key="15">
    <source>
        <dbReference type="EMBL" id="RWR84433.1"/>
    </source>
</evidence>
<feature type="signal peptide" evidence="12">
    <location>
        <begin position="1"/>
        <end position="15"/>
    </location>
</feature>
<keyword evidence="10" id="KW-0325">Glycoprotein</keyword>
<dbReference type="Gene3D" id="3.80.10.10">
    <property type="entry name" value="Ribonuclease Inhibitor"/>
    <property type="match status" value="14"/>
</dbReference>
<feature type="domain" description="Leucine-rich repeat-containing N-terminal plant-type" evidence="13">
    <location>
        <begin position="996"/>
        <end position="1033"/>
    </location>
</feature>
<dbReference type="FunFam" id="3.80.10.10:FF:000095">
    <property type="entry name" value="LRR receptor-like serine/threonine-protein kinase GSO1"/>
    <property type="match status" value="6"/>
</dbReference>
<name>A0A443P0X7_9MAGN</name>
<dbReference type="FunFam" id="3.80.10.10:FF:000111">
    <property type="entry name" value="LRR receptor-like serine/threonine-protein kinase ERECTA"/>
    <property type="match status" value="3"/>
</dbReference>
<keyword evidence="5 11" id="KW-0812">Transmembrane</keyword>
<dbReference type="SMART" id="SM00369">
    <property type="entry name" value="LRR_TYP"/>
    <property type="match status" value="33"/>
</dbReference>
<evidence type="ECO:0000256" key="4">
    <source>
        <dbReference type="ARBA" id="ARBA00022614"/>
    </source>
</evidence>
<evidence type="ECO:0000313" key="16">
    <source>
        <dbReference type="Proteomes" id="UP000283530"/>
    </source>
</evidence>
<evidence type="ECO:0000256" key="12">
    <source>
        <dbReference type="SAM" id="SignalP"/>
    </source>
</evidence>
<feature type="domain" description="Leucine-rich repeat-containing N-terminal plant-type" evidence="13">
    <location>
        <begin position="27"/>
        <end position="64"/>
    </location>
</feature>
<protein>
    <submittedName>
        <fullName evidence="15">Leucine-rich repeat</fullName>
    </submittedName>
</protein>
<evidence type="ECO:0000256" key="3">
    <source>
        <dbReference type="ARBA" id="ARBA00022475"/>
    </source>
</evidence>
<proteinExistence type="inferred from homology"/>
<comment type="subcellular location">
    <subcellularLocation>
        <location evidence="1">Cell membrane</location>
        <topology evidence="1">Single-pass type I membrane protein</topology>
    </subcellularLocation>
</comment>
<keyword evidence="9 11" id="KW-0472">Membrane</keyword>
<keyword evidence="3" id="KW-1003">Cell membrane</keyword>
<dbReference type="InterPro" id="IPR055414">
    <property type="entry name" value="LRR_R13L4/SHOC2-like"/>
</dbReference>
<comment type="caution">
    <text evidence="15">The sequence shown here is derived from an EMBL/GenBank/DDBJ whole genome shotgun (WGS) entry which is preliminary data.</text>
</comment>
<keyword evidence="8 11" id="KW-1133">Transmembrane helix</keyword>
<dbReference type="InterPro" id="IPR046956">
    <property type="entry name" value="RLP23-like"/>
</dbReference>
<dbReference type="Pfam" id="PF23598">
    <property type="entry name" value="LRR_14"/>
    <property type="match status" value="2"/>
</dbReference>
<dbReference type="OrthoDB" id="676979at2759"/>
<reference evidence="15 16" key="1">
    <citation type="journal article" date="2019" name="Nat. Plants">
        <title>Stout camphor tree genome fills gaps in understanding of flowering plant genome evolution.</title>
        <authorList>
            <person name="Chaw S.M."/>
            <person name="Liu Y.C."/>
            <person name="Wu Y.W."/>
            <person name="Wang H.Y."/>
            <person name="Lin C.I."/>
            <person name="Wu C.S."/>
            <person name="Ke H.M."/>
            <person name="Chang L.Y."/>
            <person name="Hsu C.Y."/>
            <person name="Yang H.T."/>
            <person name="Sudianto E."/>
            <person name="Hsu M.H."/>
            <person name="Wu K.P."/>
            <person name="Wang L.N."/>
            <person name="Leebens-Mack J.H."/>
            <person name="Tsai I.J."/>
        </authorList>
    </citation>
    <scope>NUCLEOTIDE SEQUENCE [LARGE SCALE GENOMIC DNA]</scope>
    <source>
        <strain evidence="16">cv. Chaw 1501</strain>
        <tissue evidence="15">Young leaves</tissue>
    </source>
</reference>
<keyword evidence="4" id="KW-0433">Leucine-rich repeat</keyword>
<evidence type="ECO:0000256" key="7">
    <source>
        <dbReference type="ARBA" id="ARBA00022737"/>
    </source>
</evidence>
<evidence type="ECO:0000256" key="1">
    <source>
        <dbReference type="ARBA" id="ARBA00004251"/>
    </source>
</evidence>
<feature type="domain" description="Leucine-rich repeat-containing N-terminal plant-type" evidence="13">
    <location>
        <begin position="1963"/>
        <end position="2000"/>
    </location>
</feature>
<evidence type="ECO:0000256" key="2">
    <source>
        <dbReference type="ARBA" id="ARBA00009592"/>
    </source>
</evidence>
<evidence type="ECO:0000256" key="9">
    <source>
        <dbReference type="ARBA" id="ARBA00023136"/>
    </source>
</evidence>
<evidence type="ECO:0000259" key="13">
    <source>
        <dbReference type="Pfam" id="PF08263"/>
    </source>
</evidence>
<dbReference type="PANTHER" id="PTHR48063:SF84">
    <property type="entry name" value="LRR RECEPTOR-LIKE SERINE_THREONINE-PROTEIN KINASE FLS2"/>
    <property type="match status" value="1"/>
</dbReference>
<dbReference type="InterPro" id="IPR013210">
    <property type="entry name" value="LRR_N_plant-typ"/>
</dbReference>
<feature type="domain" description="Disease resistance R13L4/SHOC-2-like LRR" evidence="14">
    <location>
        <begin position="2042"/>
        <end position="2242"/>
    </location>
</feature>
<feature type="chain" id="PRO_5019582429" evidence="12">
    <location>
        <begin position="16"/>
        <end position="2932"/>
    </location>
</feature>
<dbReference type="InterPro" id="IPR003591">
    <property type="entry name" value="Leu-rich_rpt_typical-subtyp"/>
</dbReference>
<evidence type="ECO:0000256" key="8">
    <source>
        <dbReference type="ARBA" id="ARBA00022989"/>
    </source>
</evidence>
<dbReference type="Pfam" id="PF13855">
    <property type="entry name" value="LRR_8"/>
    <property type="match status" value="5"/>
</dbReference>
<dbReference type="SUPFAM" id="SSF52058">
    <property type="entry name" value="L domain-like"/>
    <property type="match status" value="7"/>
</dbReference>
<sequence length="2932" mass="320896">MKLLLLALFLHLSLLTEFPLLLQGCHENERAALLSFKSSLTDPTGRLSSWQGSDCCSWQGILCSNSSNVISVDLHNPKPLVFARATNSRLVLLSNSNSTAISGTISPSLFSLRHLRYLDLSFNNFHLSRIPQQVGTLKRLAYLNLSNSNISDSITTQFSNLTLLQSLDLSCSVRIIDLSSLSFNLSSLKLSLTSVSSYKYNGHVSCKNLSWLRGLINLKELILDSVDLSEASASNWAESISVLHKLRQLHLSNCGISGPIPITQFLNLTHLSSLHMDFNFLSSGIPVQLANFSSLSSLDLSSSHVQGSIAYLPQLQEYNVDQNYDLIVDLNGMFNLQWPQLKKLSVRFTNVNGSVPPSISNVSSLVSLKASGCSISGTIPISLSNLSNLQYLDLSFNEITSDLYPISGLRNLQVLILLVNKIGGPIPESICDLSFLEVLYLRNNCLKGRIPDCIGRLAKLKAFLINENSFQSTIDSFFSLFHNSSPLAISLSLSGLTVKIDQHPSPSRFQPKLLGLRSCNLNGKIPDFISSMTQLAYLDLGKNSLTGAIPSWLFKLPKLSYLDLSDNHLEGHLPPVLLHQYLSSTSLDVANNKLQGPIPLLPDTLEVLDLSRNNFTGEIPAQIGEMIPNARYISLSENQLTGPIPSSLCPQNNVLLKNVDFSNNWLSGTIPSSLGNCKSLISLNLVANYIIGNLPDELGYATNLRSLQLNDNHLDGPLPNVIHHLKQLEILTLGNNNFGGRIPTFISELQDLRILVLRSNSFNGSIPQEIASLRKLQFMDFSNNKLSGPIPNTLGGLSSLIVQSRSTFVLGYIIELTFAGVELEMVTKGIVSVLTVVHSYNTGMDLSNNLLEGKIPKEIGLLQALYMLNLSHNSLSGVIPASLGSMRSMESLDLSFNHLTGVIPETLTSLDFLGNLNLSYNNLSGRIPMGPHFDTLSGDGSAYVGNTLLCGTSIQKTCESETGIGSETEKVEEEEDESDKGLLYGLVALGYGGCHENERAALLSFKASLTDPTGRLSSWQGTNCCSWQGIHCSNSSNVISIDLRNPKPQVFARSTTSGWSRSPTPILLLSVVRYLDLSFNNFLLSRIPQQVGNLKSLTYLNLSNSKISDSITTQFSNLSLLESLDLSCSVRILDYSSISFDLKESPTVGSTVSYMYNGHVSSRNLSWLRGLVNLKELSLDGVDLSEASVTNWAEPISVLHNLRQLHLSNCGISGPIPITQFLNLTHLSSLHMDFNFINSGLPAQLANFSSLSSLDLSSSHVQGFIAYLPRLQEYYVDNNYDLIVDLDWMFHLQWPQLKKLSVRFTNVNGSIPPSISNVSSLASLSASGCSISGTIPGSFTNLSNLEYLDLSFNAITGDLYPISGLRNLQVLMLTANELRGPIPKSICKLSSLKGLYMRNNGLEGRIPDCIGGLAKLETFLINLNSFDDTVYSFFSLFQNSSPLSISLSEITLKIDQHPSPTKLQLKDLSLRSCNLNGKIPDFISNLTKLAYLNLANNSLSGIIPSWLFKLPELSRLDLSDNNLEGRLPPVLLHQYIIPTLLDVSGNKLHGPIPLLPDTLEVLDLSGNKFTGEIPTQIGQMLPNARYISFSRNQFSGPIPSSLCQQNNVLLKNLNFSYNHMSGTIPSNLGNCKSLMFLNLGANYIIGNVPDELGYLTNLSSLQVNNNYLDGSFPNAISRLKQLEFLNLGHNNFEGNIPSFISELQNLKILVLKSNSFNGSIPQEIKYLRQLQFIDFSNNKLSGPIPNTLGSFSSLIAQPRSGVLLGYMIELTYAGVELEMVTKGIGYVLGVVHSYNTGMDLSNNLLEGKIPKEIGLLQALYMLNLSHNRLSGVIPPSLGSMRSMESLDLSFNHLTGAIPETLTSLDFLGHLNLSYNNLSGRIPMGAHFDTLSGDGSAYMGNTLLCGTSEQKRCVSDTDHVGSGNEKVEAEEDDRDMGPLYGLVALGYGVGFFTSFVWTMAGCHENERAALLSFKASLTDPTGRLSSWQGTNCCSWQGIHCSNSSNVISIDLRNPKPQVFARSTISRLVSLSNSNSTALSGTVSPSLFSLRHIRYLDLSFNNFLLSRIPQQVGNLKSLTYLNLSNSKISDSITTQFSNLSLLESLDLSCSVRILDYSSISFDLKESPTVGSTVSYMYNGHVSSRNLSWLRGLVNLKELSLDGVDLSEASVTNWAEPISVLHNLRQLHLSNCGISGPIPITQFLNLTHLSSLHMDFNFINSGLPAQLANFSSLSSLDLSSSHVQGSIAYLPRLQEYYVDNNYDLIVDLDWMFHLQWPQLKKLSVQSTNVNGSIPPSISNVSSLASLEASGCSISGTIPGSFTNLSNLEYLDLSFNAITGDLYPISGLRNLQVLMLVANELRGPIPKSICKLSSLKAISMRNNGLEGRIPDCIGGLAKLEAFRINYNSFDDTNSSPLSISLSEITLKIDQHPSPTKLQLIDLSLRSCSLNGKIPDFISNLTKLAYLNLANNSLSGKSLLELSRLDLSDNNLEGRLPPVLLHQYIVSTLLDVSGNKLHGPIPLLPDTLEVIDLSGNKFTGEIPTQIGKMLPIARYISFSRNQFSGPIPSSLCQQNNVLLKILDFSYNQMSGTIPSNLGNCKSLMFLNLGANYIIGNLPDELGYLTNLSSLQVNNNYLDGSFPNAISRLKQLEFLILGHNNFEGNIPSFISELQNLKILVLKSNSFNGSIPQEIKYLRQLQFIDFSNNKLSGPIPNKLGSFSSLIAQPRSEVLLGYMIELTYAGVAMEMVTKGKLHELEVVYSYNTGIDLSNNLLEGKIPKEIGLLQALYMLNLSHNRLSGVIPPSLGSMRSMESLDLSFNHLTGAIPETLTSLDFLGLLNLSYNNLSGRIPMGAHFDTLSGDGSAYMGNTLLCGTSIQKRCVSDTDHVGSGNEKVEEEEDERDMGPLYGLVALGYGVGFFTSFVWTMAARGKQTFKT</sequence>
<dbReference type="SMART" id="SM00365">
    <property type="entry name" value="LRR_SD22"/>
    <property type="match status" value="11"/>
</dbReference>
<dbReference type="PROSITE" id="PS51450">
    <property type="entry name" value="LRR"/>
    <property type="match status" value="3"/>
</dbReference>
<gene>
    <name evidence="15" type="ORF">CKAN_01324600</name>
</gene>
<dbReference type="PANTHER" id="PTHR48063">
    <property type="entry name" value="LRR RECEPTOR-LIKE KINASE"/>
    <property type="match status" value="1"/>
</dbReference>
<dbReference type="InterPro" id="IPR001611">
    <property type="entry name" value="Leu-rich_rpt"/>
</dbReference>